<dbReference type="InterPro" id="IPR000683">
    <property type="entry name" value="Gfo/Idh/MocA-like_OxRdtase_N"/>
</dbReference>
<dbReference type="OrthoDB" id="128220at2"/>
<proteinExistence type="predicted"/>
<dbReference type="PATRIC" id="fig|189381.11.peg.3887"/>
<name>A0A165IV87_9BACI</name>
<dbReference type="Proteomes" id="UP000076510">
    <property type="component" value="Unassembled WGS sequence"/>
</dbReference>
<gene>
    <name evidence="2" type="ORF">AV649_07365</name>
</gene>
<dbReference type="AlphaFoldDB" id="A0A165IV87"/>
<organism evidence="2 3">
    <name type="scientific">Rossellomorea marisflavi</name>
    <dbReference type="NCBI Taxonomy" id="189381"/>
    <lineage>
        <taxon>Bacteria</taxon>
        <taxon>Bacillati</taxon>
        <taxon>Bacillota</taxon>
        <taxon>Bacilli</taxon>
        <taxon>Bacillales</taxon>
        <taxon>Bacillaceae</taxon>
        <taxon>Rossellomorea</taxon>
    </lineage>
</organism>
<dbReference type="InterPro" id="IPR036291">
    <property type="entry name" value="NAD(P)-bd_dom_sf"/>
</dbReference>
<dbReference type="EMBL" id="LQQY01000043">
    <property type="protein sequence ID" value="KZE44438.1"/>
    <property type="molecule type" value="Genomic_DNA"/>
</dbReference>
<evidence type="ECO:0000313" key="2">
    <source>
        <dbReference type="EMBL" id="KZE44438.1"/>
    </source>
</evidence>
<dbReference type="GO" id="GO:0000166">
    <property type="term" value="F:nucleotide binding"/>
    <property type="evidence" value="ECO:0007669"/>
    <property type="project" value="InterPro"/>
</dbReference>
<dbReference type="Gene3D" id="3.40.50.720">
    <property type="entry name" value="NAD(P)-binding Rossmann-like Domain"/>
    <property type="match status" value="1"/>
</dbReference>
<comment type="caution">
    <text evidence="2">The sequence shown here is derived from an EMBL/GenBank/DDBJ whole genome shotgun (WGS) entry which is preliminary data.</text>
</comment>
<dbReference type="Pfam" id="PF01408">
    <property type="entry name" value="GFO_IDH_MocA"/>
    <property type="match status" value="1"/>
</dbReference>
<dbReference type="SUPFAM" id="SSF51735">
    <property type="entry name" value="NAD(P)-binding Rossmann-fold domains"/>
    <property type="match status" value="1"/>
</dbReference>
<dbReference type="RefSeq" id="WP_048014771.1">
    <property type="nucleotide sequence ID" value="NZ_CP047095.1"/>
</dbReference>
<evidence type="ECO:0000313" key="3">
    <source>
        <dbReference type="Proteomes" id="UP000076510"/>
    </source>
</evidence>
<protein>
    <recommendedName>
        <fullName evidence="1">Gfo/Idh/MocA-like oxidoreductase N-terminal domain-containing protein</fullName>
    </recommendedName>
</protein>
<reference evidence="3" key="1">
    <citation type="submission" date="2016-01" db="EMBL/GenBank/DDBJ databases">
        <title>Whole genome sequencing of Bhargavaea cecembensis T14.</title>
        <authorList>
            <person name="Hong K.W."/>
        </authorList>
    </citation>
    <scope>NUCLEOTIDE SEQUENCE [LARGE SCALE GENOMIC DNA]</scope>
    <source>
        <strain evidence="3">M19</strain>
    </source>
</reference>
<sequence>MRDLQFGMLGVDTSHGPAFASLLNGSNGRGEIQGAKMVTAFPEPSALSISMERVGQFTEEVRSYGVKVTKTIEEMVEGVDAVLILSADGACHLDQLKRLVPWGKPVFIDKPFALTGVDAEEMKELARSLPVMSSSALRFAEGLTVALGKGAVCGASVFGPVDFLKERPGFSWYGIHMVEMLFRALGTGVRSVRAECDGKDYMLKGIWKDGRIGKMRGIGEGDASFGGTIHYKDHSERFVIRSHHTPFYTSLLEAIIRFVHEGRAEPPLDETVAIIRFLEALDVSLKEDRVVML</sequence>
<feature type="domain" description="Gfo/Idh/MocA-like oxidoreductase N-terminal" evidence="1">
    <location>
        <begin position="50"/>
        <end position="132"/>
    </location>
</feature>
<accession>A0A165IV87</accession>
<evidence type="ECO:0000259" key="1">
    <source>
        <dbReference type="Pfam" id="PF01408"/>
    </source>
</evidence>